<evidence type="ECO:0000313" key="3">
    <source>
        <dbReference type="Proteomes" id="UP000190206"/>
    </source>
</evidence>
<evidence type="ECO:0008006" key="5">
    <source>
        <dbReference type="Google" id="ProtNLM"/>
    </source>
</evidence>
<dbReference type="Proteomes" id="UP000190206">
    <property type="component" value="Unassembled WGS sequence"/>
</dbReference>
<dbReference type="STRING" id="1962263.BS637_06300"/>
<reference evidence="2 4" key="2">
    <citation type="submission" date="2016-12" db="EMBL/GenBank/DDBJ databases">
        <title>Clostridium tepidum sp. nov., a close relative of Clostridium sporogenes and Clostridium botulinum Group I.</title>
        <authorList>
            <person name="Dobritsa A.P."/>
            <person name="Kutumbaka K.K."/>
            <person name="Werner K."/>
            <person name="Wiedmann M."/>
            <person name="Asmus A."/>
            <person name="Samadpour M."/>
        </authorList>
    </citation>
    <scope>NUCLEOTIDE SEQUENCE [LARGE SCALE GENOMIC DNA]</scope>
    <source>
        <strain evidence="2 4">IEH 97212</strain>
    </source>
</reference>
<dbReference type="PANTHER" id="PTHR37954:SF3">
    <property type="entry name" value="DUF169 DOMAIN-CONTAINING PROTEIN"/>
    <property type="match status" value="1"/>
</dbReference>
<name>A0A1S9I4U2_9CLOT</name>
<sequence length="260" mass="29961">MDIKNICKNLYGTLNLERKMVGVKFIFTKDHFEKLDIPKLNSKVTYCYMVKMASNGREFKANEENFKCLASARALGIISSNNYIDSGQHYGKHGLYDSLATAKKVQKDITFINHSIYGIEIKPLENFVEEPDVVIIITNPYNVMRIVQAYTYKYGVHKNITLGGNQGICSECTAVPYENNDINISTLCSGTRFFCKWDESDMGIGFPFNKIKDIENGILKTLNPTEQNHKKKEIELKCKSMRKNIDIKYNENYFVNYKQY</sequence>
<evidence type="ECO:0000313" key="4">
    <source>
        <dbReference type="Proteomes" id="UP000190256"/>
    </source>
</evidence>
<evidence type="ECO:0000313" key="2">
    <source>
        <dbReference type="EMBL" id="OOO65275.1"/>
    </source>
</evidence>
<organism evidence="2 4">
    <name type="scientific">Clostridium tepidum</name>
    <dbReference type="NCBI Taxonomy" id="1962263"/>
    <lineage>
        <taxon>Bacteria</taxon>
        <taxon>Bacillati</taxon>
        <taxon>Bacillota</taxon>
        <taxon>Clostridia</taxon>
        <taxon>Eubacteriales</taxon>
        <taxon>Clostridiaceae</taxon>
        <taxon>Clostridium</taxon>
    </lineage>
</organism>
<dbReference type="Pfam" id="PF02596">
    <property type="entry name" value="DUF169"/>
    <property type="match status" value="1"/>
</dbReference>
<dbReference type="OrthoDB" id="378658at2"/>
<protein>
    <recommendedName>
        <fullName evidence="5">DUF169 domain-containing protein</fullName>
    </recommendedName>
</protein>
<dbReference type="Proteomes" id="UP000190256">
    <property type="component" value="Unassembled WGS sequence"/>
</dbReference>
<dbReference type="PANTHER" id="PTHR37954">
    <property type="entry name" value="BLL4979 PROTEIN"/>
    <property type="match status" value="1"/>
</dbReference>
<proteinExistence type="predicted"/>
<gene>
    <name evidence="1" type="ORF">BS637_06300</name>
    <name evidence="2" type="ORF">BS638_09065</name>
</gene>
<dbReference type="EMBL" id="MRAD01000005">
    <property type="protein sequence ID" value="OOO62448.1"/>
    <property type="molecule type" value="Genomic_DNA"/>
</dbReference>
<dbReference type="RefSeq" id="WP_078023913.1">
    <property type="nucleotide sequence ID" value="NZ_JADPGM010000009.1"/>
</dbReference>
<dbReference type="EMBL" id="MRAE01000020">
    <property type="protein sequence ID" value="OOO65275.1"/>
    <property type="molecule type" value="Genomic_DNA"/>
</dbReference>
<dbReference type="AlphaFoldDB" id="A0A1S9I4U2"/>
<dbReference type="InterPro" id="IPR003748">
    <property type="entry name" value="DUF169"/>
</dbReference>
<reference evidence="1 3" key="1">
    <citation type="submission" date="2016-12" db="EMBL/GenBank/DDBJ databases">
        <title>Clostridium tepidum sp. nov., a close relative of Clostridium sporogenes and Clostridium botulinum Group I.</title>
        <authorList>
            <person name="Dobritsa A.P."/>
            <person name="Kutumbaka K."/>
            <person name="Werner K."/>
            <person name="Samadpour M."/>
        </authorList>
    </citation>
    <scope>NUCLEOTIDE SEQUENCE [LARGE SCALE GENOMIC DNA]</scope>
    <source>
        <strain evidence="1 3">PE</strain>
    </source>
</reference>
<keyword evidence="3" id="KW-1185">Reference proteome</keyword>
<comment type="caution">
    <text evidence="2">The sequence shown here is derived from an EMBL/GenBank/DDBJ whole genome shotgun (WGS) entry which is preliminary data.</text>
</comment>
<evidence type="ECO:0000313" key="1">
    <source>
        <dbReference type="EMBL" id="OOO62448.1"/>
    </source>
</evidence>
<accession>A0A1S9I4U2</accession>